<reference evidence="2 3" key="1">
    <citation type="submission" date="2017-04" db="EMBL/GenBank/DDBJ databases">
        <authorList>
            <person name="Afonso C.L."/>
            <person name="Miller P.J."/>
            <person name="Scott M.A."/>
            <person name="Spackman E."/>
            <person name="Goraichik I."/>
            <person name="Dimitrov K.M."/>
            <person name="Suarez D.L."/>
            <person name="Swayne D.E."/>
        </authorList>
    </citation>
    <scope>NUCLEOTIDE SEQUENCE [LARGE SCALE GENOMIC DNA]</scope>
    <source>
        <strain evidence="3">XA(T)</strain>
    </source>
</reference>
<evidence type="ECO:0000256" key="1">
    <source>
        <dbReference type="SAM" id="MobiDB-lite"/>
    </source>
</evidence>
<feature type="region of interest" description="Disordered" evidence="1">
    <location>
        <begin position="1"/>
        <end position="81"/>
    </location>
</feature>
<feature type="compositionally biased region" description="Basic and acidic residues" evidence="1">
    <location>
        <begin position="36"/>
        <end position="49"/>
    </location>
</feature>
<sequence length="81" mass="9130">MRVRAHSMRDIRRRIMAESSVAEPSDSEEPSGSEESVWRRLEYGDEDRAQTVWDDGPVVEGWSQRSGVPDGEDVGQVDRGP</sequence>
<organism evidence="2 3">
    <name type="scientific">Cnuibacter physcomitrellae</name>
    <dbReference type="NCBI Taxonomy" id="1619308"/>
    <lineage>
        <taxon>Bacteria</taxon>
        <taxon>Bacillati</taxon>
        <taxon>Actinomycetota</taxon>
        <taxon>Actinomycetes</taxon>
        <taxon>Micrococcales</taxon>
        <taxon>Microbacteriaceae</taxon>
        <taxon>Cnuibacter</taxon>
    </lineage>
</organism>
<evidence type="ECO:0000313" key="2">
    <source>
        <dbReference type="EMBL" id="ARJ06898.1"/>
    </source>
</evidence>
<name>A0A1X9LRE6_9MICO</name>
<keyword evidence="3" id="KW-1185">Reference proteome</keyword>
<evidence type="ECO:0000313" key="3">
    <source>
        <dbReference type="Proteomes" id="UP000192775"/>
    </source>
</evidence>
<proteinExistence type="predicted"/>
<feature type="compositionally biased region" description="Basic and acidic residues" evidence="1">
    <location>
        <begin position="7"/>
        <end position="16"/>
    </location>
</feature>
<accession>A0A1X9LRE6</accession>
<dbReference type="KEGG" id="cphy:B5808_17950"/>
<gene>
    <name evidence="2" type="ORF">B5808_17950</name>
</gene>
<dbReference type="Proteomes" id="UP000192775">
    <property type="component" value="Chromosome"/>
</dbReference>
<dbReference type="AlphaFoldDB" id="A0A1X9LRE6"/>
<protein>
    <submittedName>
        <fullName evidence="2">Uncharacterized protein</fullName>
    </submittedName>
</protein>
<dbReference type="EMBL" id="CP020715">
    <property type="protein sequence ID" value="ARJ06898.1"/>
    <property type="molecule type" value="Genomic_DNA"/>
</dbReference>
<dbReference type="STRING" id="1619308.B5808_17950"/>